<reference evidence="3 4" key="1">
    <citation type="submission" date="2021-12" db="EMBL/GenBank/DDBJ databases">
        <title>Genome sequencing of bacteria with rrn-lacking chromosome and rrn-plasmid.</title>
        <authorList>
            <person name="Anda M."/>
            <person name="Iwasaki W."/>
        </authorList>
    </citation>
    <scope>NUCLEOTIDE SEQUENCE [LARGE SCALE GENOMIC DNA]</scope>
    <source>
        <strain evidence="3 4">NBRC 101262</strain>
        <plasmid evidence="3 4">pPP3</plasmid>
    </source>
</reference>
<dbReference type="EMBL" id="AP025295">
    <property type="protein sequence ID" value="BDD01507.1"/>
    <property type="molecule type" value="Genomic_DNA"/>
</dbReference>
<dbReference type="SUPFAM" id="SSF102405">
    <property type="entry name" value="MCP/YpsA-like"/>
    <property type="match status" value="1"/>
</dbReference>
<accession>A0ABN6LEM1</accession>
<comment type="similarity">
    <text evidence="1">Belongs to the DprA/Smf family.</text>
</comment>
<dbReference type="RefSeq" id="WP_338398969.1">
    <property type="nucleotide sequence ID" value="NZ_AP025295.1"/>
</dbReference>
<evidence type="ECO:0000256" key="1">
    <source>
        <dbReference type="ARBA" id="ARBA00006525"/>
    </source>
</evidence>
<keyword evidence="4" id="KW-1185">Reference proteome</keyword>
<evidence type="ECO:0000259" key="2">
    <source>
        <dbReference type="Pfam" id="PF02481"/>
    </source>
</evidence>
<dbReference type="Proteomes" id="UP001354989">
    <property type="component" value="Plasmid pPP3"/>
</dbReference>
<dbReference type="Pfam" id="PF02481">
    <property type="entry name" value="DNA_processg_A"/>
    <property type="match status" value="1"/>
</dbReference>
<organism evidence="3 4">
    <name type="scientific">Persicobacter psychrovividus</name>
    <dbReference type="NCBI Taxonomy" id="387638"/>
    <lineage>
        <taxon>Bacteria</taxon>
        <taxon>Pseudomonadati</taxon>
        <taxon>Bacteroidota</taxon>
        <taxon>Cytophagia</taxon>
        <taxon>Cytophagales</taxon>
        <taxon>Persicobacteraceae</taxon>
        <taxon>Persicobacter</taxon>
    </lineage>
</organism>
<geneLocation type="plasmid" evidence="3 4">
    <name>pPP3</name>
</geneLocation>
<gene>
    <name evidence="3" type="ORF">PEPS_37870</name>
</gene>
<dbReference type="Gene3D" id="3.40.50.450">
    <property type="match status" value="1"/>
</dbReference>
<evidence type="ECO:0000313" key="3">
    <source>
        <dbReference type="EMBL" id="BDD01507.1"/>
    </source>
</evidence>
<proteinExistence type="inferred from homology"/>
<name>A0ABN6LEM1_9BACT</name>
<feature type="domain" description="Smf/DprA SLOG" evidence="2">
    <location>
        <begin position="85"/>
        <end position="291"/>
    </location>
</feature>
<dbReference type="PANTHER" id="PTHR43022">
    <property type="entry name" value="PROTEIN SMF"/>
    <property type="match status" value="1"/>
</dbReference>
<protein>
    <recommendedName>
        <fullName evidence="2">Smf/DprA SLOG domain-containing protein</fullName>
    </recommendedName>
</protein>
<evidence type="ECO:0000313" key="4">
    <source>
        <dbReference type="Proteomes" id="UP001354989"/>
    </source>
</evidence>
<dbReference type="InterPro" id="IPR003488">
    <property type="entry name" value="DprA"/>
</dbReference>
<dbReference type="InterPro" id="IPR057666">
    <property type="entry name" value="DrpA_SLOG"/>
</dbReference>
<sequence>MDFDYHLFVLSLCANVGYVTMTAAKKYLAENDVDFPNERAYVEVVANLKRQNSRLRNISVKDVQQALDASDQILDRSEAAGITILDHHHPYFPPLLRHVDGAPFFLYAKGELSCLNELGVGVIGSRSPSDFGKRIGEQLIGRYLIEEFDYTIISGLALGCDAIAHRLALEHQRPTIAVLPSDVQNIYPNEHAGLAMKIAKEGGCLLSMYPVGSKVQKSNFRERDRLMAAISAGMVVIESELASGTMHTATYADEFLKPKAAIYAHSHPNYASKGYAQSPTFQGNVELVENRGWLPLRNGEDIVRFDRQIKRRCAQLSRI</sequence>
<dbReference type="PANTHER" id="PTHR43022:SF1">
    <property type="entry name" value="PROTEIN SMF"/>
    <property type="match status" value="1"/>
</dbReference>
<keyword evidence="3" id="KW-0614">Plasmid</keyword>